<reference evidence="2" key="1">
    <citation type="submission" date="2020-03" db="EMBL/GenBank/DDBJ databases">
        <authorList>
            <person name="Weist P."/>
        </authorList>
    </citation>
    <scope>NUCLEOTIDE SEQUENCE</scope>
</reference>
<sequence length="103" mass="11135">MTAREPRALNVKRPGHNPIVTSPTGAGGTRSAGKPCTYLHLLQLQAADVDGVIFQTRRHRPEARQHPSRQVISPCSHLSTSSTVHMQPDGGPPPAESLKERSL</sequence>
<protein>
    <submittedName>
        <fullName evidence="2">Uncharacterized protein</fullName>
    </submittedName>
</protein>
<proteinExistence type="predicted"/>
<dbReference type="EMBL" id="CADEAL010004347">
    <property type="protein sequence ID" value="CAB1457527.1"/>
    <property type="molecule type" value="Genomic_DNA"/>
</dbReference>
<dbReference type="AlphaFoldDB" id="A0A9N7VYH2"/>
<keyword evidence="3" id="KW-1185">Reference proteome</keyword>
<feature type="region of interest" description="Disordered" evidence="1">
    <location>
        <begin position="58"/>
        <end position="103"/>
    </location>
</feature>
<comment type="caution">
    <text evidence="2">The sequence shown here is derived from an EMBL/GenBank/DDBJ whole genome shotgun (WGS) entry which is preliminary data.</text>
</comment>
<evidence type="ECO:0000313" key="2">
    <source>
        <dbReference type="EMBL" id="CAB1457527.1"/>
    </source>
</evidence>
<dbReference type="Proteomes" id="UP001153269">
    <property type="component" value="Unassembled WGS sequence"/>
</dbReference>
<accession>A0A9N7VYH2</accession>
<organism evidence="2 3">
    <name type="scientific">Pleuronectes platessa</name>
    <name type="common">European plaice</name>
    <dbReference type="NCBI Taxonomy" id="8262"/>
    <lineage>
        <taxon>Eukaryota</taxon>
        <taxon>Metazoa</taxon>
        <taxon>Chordata</taxon>
        <taxon>Craniata</taxon>
        <taxon>Vertebrata</taxon>
        <taxon>Euteleostomi</taxon>
        <taxon>Actinopterygii</taxon>
        <taxon>Neopterygii</taxon>
        <taxon>Teleostei</taxon>
        <taxon>Neoteleostei</taxon>
        <taxon>Acanthomorphata</taxon>
        <taxon>Carangaria</taxon>
        <taxon>Pleuronectiformes</taxon>
        <taxon>Pleuronectoidei</taxon>
        <taxon>Pleuronectidae</taxon>
        <taxon>Pleuronectes</taxon>
    </lineage>
</organism>
<name>A0A9N7VYH2_PLEPL</name>
<feature type="compositionally biased region" description="Polar residues" evidence="1">
    <location>
        <begin position="68"/>
        <end position="85"/>
    </location>
</feature>
<evidence type="ECO:0000256" key="1">
    <source>
        <dbReference type="SAM" id="MobiDB-lite"/>
    </source>
</evidence>
<evidence type="ECO:0000313" key="3">
    <source>
        <dbReference type="Proteomes" id="UP001153269"/>
    </source>
</evidence>
<feature type="region of interest" description="Disordered" evidence="1">
    <location>
        <begin position="1"/>
        <end position="31"/>
    </location>
</feature>
<gene>
    <name evidence="2" type="ORF">PLEPLA_LOCUS45351</name>
</gene>